<dbReference type="PANTHER" id="PTHR47162:SF8">
    <property type="entry name" value="METHYL-CPG-BINDING DOMAIN-CONTAINING PROTEIN 9"/>
    <property type="match status" value="1"/>
</dbReference>
<protein>
    <submittedName>
        <fullName evidence="1">Uncharacterized protein</fullName>
    </submittedName>
</protein>
<dbReference type="EMBL" id="JAUHHV010000002">
    <property type="protein sequence ID" value="KAK1432799.1"/>
    <property type="molecule type" value="Genomic_DNA"/>
</dbReference>
<accession>A0AAD8P599</accession>
<reference evidence="1" key="1">
    <citation type="journal article" date="2023" name="bioRxiv">
        <title>Improved chromosome-level genome assembly for marigold (Tagetes erecta).</title>
        <authorList>
            <person name="Jiang F."/>
            <person name="Yuan L."/>
            <person name="Wang S."/>
            <person name="Wang H."/>
            <person name="Xu D."/>
            <person name="Wang A."/>
            <person name="Fan W."/>
        </authorList>
    </citation>
    <scope>NUCLEOTIDE SEQUENCE</scope>
    <source>
        <strain evidence="1">WSJ</strain>
        <tissue evidence="1">Leaf</tissue>
    </source>
</reference>
<organism evidence="1 2">
    <name type="scientific">Tagetes erecta</name>
    <name type="common">African marigold</name>
    <dbReference type="NCBI Taxonomy" id="13708"/>
    <lineage>
        <taxon>Eukaryota</taxon>
        <taxon>Viridiplantae</taxon>
        <taxon>Streptophyta</taxon>
        <taxon>Embryophyta</taxon>
        <taxon>Tracheophyta</taxon>
        <taxon>Spermatophyta</taxon>
        <taxon>Magnoliopsida</taxon>
        <taxon>eudicotyledons</taxon>
        <taxon>Gunneridae</taxon>
        <taxon>Pentapetalae</taxon>
        <taxon>asterids</taxon>
        <taxon>campanulids</taxon>
        <taxon>Asterales</taxon>
        <taxon>Asteraceae</taxon>
        <taxon>Asteroideae</taxon>
        <taxon>Heliantheae alliance</taxon>
        <taxon>Tageteae</taxon>
        <taxon>Tagetes</taxon>
    </lineage>
</organism>
<name>A0AAD8P599_TARER</name>
<evidence type="ECO:0000313" key="1">
    <source>
        <dbReference type="EMBL" id="KAK1432799.1"/>
    </source>
</evidence>
<proteinExistence type="predicted"/>
<keyword evidence="2" id="KW-1185">Reference proteome</keyword>
<dbReference type="Proteomes" id="UP001229421">
    <property type="component" value="Unassembled WGS sequence"/>
</dbReference>
<evidence type="ECO:0000313" key="2">
    <source>
        <dbReference type="Proteomes" id="UP001229421"/>
    </source>
</evidence>
<comment type="caution">
    <text evidence="1">The sequence shown here is derived from an EMBL/GenBank/DDBJ whole genome shotgun (WGS) entry which is preliminary data.</text>
</comment>
<dbReference type="PANTHER" id="PTHR47162">
    <property type="entry name" value="OS02G0192300 PROTEIN"/>
    <property type="match status" value="1"/>
</dbReference>
<sequence>MLRTARIAVFLSFGRAVKSVTNILSMGIKRDSSDGCVSECVTVLDLVKKLSTNGGSGLRNCVYEALKKNSPEWAKKLVETSISKDGPAKRAVIGVSRRASSDVSRRLSKRDFSNLLWYPLLRRLSEYNWNEKFYAEVEEKLLAFIDISKVPLEAGICKACGVDLDDDDKELLCCLNPPSF</sequence>
<dbReference type="AlphaFoldDB" id="A0AAD8P599"/>
<gene>
    <name evidence="1" type="ORF">QVD17_09700</name>
</gene>